<protein>
    <submittedName>
        <fullName evidence="1">DUF2867 domain-containing protein</fullName>
    </submittedName>
</protein>
<dbReference type="RefSeq" id="WP_263158138.1">
    <property type="nucleotide sequence ID" value="NZ_CATKPM010000055.1"/>
</dbReference>
<evidence type="ECO:0000313" key="1">
    <source>
        <dbReference type="EMBL" id="UXZ43636.1"/>
    </source>
</evidence>
<dbReference type="AlphaFoldDB" id="A0AAJ5MHX9"/>
<accession>A0AAJ5MHX9</accession>
<sequence length="186" mass="20747">MAVPSQYRCVDFMDENTMTHAATIPADSLIAAHAAKAGFRHCRAIEIADDVRPAMAHFLRLMTSMPGWIDTLMVLRNRLVALLGLKDLGRLTAIDPARAPGSYQPGERVGIFTLVANTEDEVLLVDRDQHLDVHIALLRRPTAEGRCEVLVSTVVRTHNRLGRLYMLPVAPFHRLIAPIALRRLAW</sequence>
<gene>
    <name evidence="1" type="ORF">K7K07_16310</name>
</gene>
<organism evidence="1 2">
    <name type="scientific">Pseudomonas soli</name>
    <dbReference type="NCBI Taxonomy" id="1306993"/>
    <lineage>
        <taxon>Bacteria</taxon>
        <taxon>Pseudomonadati</taxon>
        <taxon>Pseudomonadota</taxon>
        <taxon>Gammaproteobacteria</taxon>
        <taxon>Pseudomonadales</taxon>
        <taxon>Pseudomonadaceae</taxon>
        <taxon>Pseudomonas</taxon>
    </lineage>
</organism>
<name>A0AAJ5MHX9_9PSED</name>
<dbReference type="InterPro" id="IPR021295">
    <property type="entry name" value="DUF2867"/>
</dbReference>
<dbReference type="EMBL" id="CP083803">
    <property type="protein sequence ID" value="UXZ43636.1"/>
    <property type="molecule type" value="Genomic_DNA"/>
</dbReference>
<evidence type="ECO:0000313" key="2">
    <source>
        <dbReference type="Proteomes" id="UP001209279"/>
    </source>
</evidence>
<dbReference type="Pfam" id="PF11066">
    <property type="entry name" value="DUF2867"/>
    <property type="match status" value="1"/>
</dbReference>
<dbReference type="Proteomes" id="UP001209279">
    <property type="component" value="Chromosome"/>
</dbReference>
<reference evidence="1" key="1">
    <citation type="submission" date="2021-08" db="EMBL/GenBank/DDBJ databases">
        <authorList>
            <person name="Yaryura P.M."/>
            <person name="Bianco M.I."/>
            <person name="Morais C."/>
            <person name="Setubal J.C."/>
        </authorList>
    </citation>
    <scope>NUCLEOTIDE SEQUENCE</scope>
    <source>
        <strain evidence="1">AP1</strain>
    </source>
</reference>
<proteinExistence type="predicted"/>